<dbReference type="RefSeq" id="WP_186975127.1">
    <property type="nucleotide sequence ID" value="NZ_JACOOH010000002.1"/>
</dbReference>
<dbReference type="Pfam" id="PF01384">
    <property type="entry name" value="PHO4"/>
    <property type="match status" value="1"/>
</dbReference>
<evidence type="ECO:0000313" key="8">
    <source>
        <dbReference type="Proteomes" id="UP000646484"/>
    </source>
</evidence>
<protein>
    <submittedName>
        <fullName evidence="7">Inorganic phosphate transporter</fullName>
    </submittedName>
</protein>
<sequence>MLTIVLLAIVIALLFDFLNGMNDAANSIATIVATRVFSPTMAVLWAAFWNFAAIFIFGVSVAHTMGEGIVEASRINEYLIFAALIGSVVWVWLCTHFGMPISVSHALIGGLIGPVWFTFGSDALVASGIIKIAVFIVLSPLIGMILGFFTMCLTMLIFRRKHPLKVEGLFKGLQLFSSAIFSLGHGANDAQKTMGIIAILLYSVAGSNTFVSEYLYENTGSFHVPVWLIVTCYSVIALGTIVGGKKVIKTLGDGLARLKPVQGFCAETSGALTLMGTAVLGIPVSTTHTITGAIIGVGITKGVASVRWATATNIVAAWVLTIPATIVMSGLVYWIMGLFMTMPGN</sequence>
<comment type="caution">
    <text evidence="7">The sequence shown here is derived from an EMBL/GenBank/DDBJ whole genome shotgun (WGS) entry which is preliminary data.</text>
</comment>
<keyword evidence="3 6" id="KW-0812">Transmembrane</keyword>
<evidence type="ECO:0000256" key="3">
    <source>
        <dbReference type="ARBA" id="ARBA00022692"/>
    </source>
</evidence>
<dbReference type="Proteomes" id="UP000646484">
    <property type="component" value="Unassembled WGS sequence"/>
</dbReference>
<feature type="transmembrane region" description="Helical" evidence="6">
    <location>
        <begin position="222"/>
        <end position="243"/>
    </location>
</feature>
<comment type="subcellular location">
    <subcellularLocation>
        <location evidence="1">Membrane</location>
        <topology evidence="1">Multi-pass membrane protein</topology>
    </subcellularLocation>
</comment>
<feature type="transmembrane region" description="Helical" evidence="6">
    <location>
        <begin position="194"/>
        <end position="216"/>
    </location>
</feature>
<evidence type="ECO:0000256" key="1">
    <source>
        <dbReference type="ARBA" id="ARBA00004141"/>
    </source>
</evidence>
<reference evidence="7 8" key="1">
    <citation type="submission" date="2020-08" db="EMBL/GenBank/DDBJ databases">
        <title>Genome public.</title>
        <authorList>
            <person name="Liu C."/>
            <person name="Sun Q."/>
        </authorList>
    </citation>
    <scope>NUCLEOTIDE SEQUENCE [LARGE SCALE GENOMIC DNA]</scope>
    <source>
        <strain evidence="7 8">NSJ-56</strain>
    </source>
</reference>
<accession>A0ABR7CXC0</accession>
<feature type="transmembrane region" description="Helical" evidence="6">
    <location>
        <begin position="132"/>
        <end position="157"/>
    </location>
</feature>
<evidence type="ECO:0000313" key="7">
    <source>
        <dbReference type="EMBL" id="MBC5620318.1"/>
    </source>
</evidence>
<keyword evidence="5 6" id="KW-0472">Membrane</keyword>
<evidence type="ECO:0000256" key="5">
    <source>
        <dbReference type="ARBA" id="ARBA00023136"/>
    </source>
</evidence>
<name>A0ABR7CXC0_9BACT</name>
<proteinExistence type="predicted"/>
<keyword evidence="4 6" id="KW-1133">Transmembrane helix</keyword>
<feature type="transmembrane region" description="Helical" evidence="6">
    <location>
        <begin position="43"/>
        <end position="66"/>
    </location>
</feature>
<evidence type="ECO:0000256" key="2">
    <source>
        <dbReference type="ARBA" id="ARBA00022448"/>
    </source>
</evidence>
<evidence type="ECO:0000256" key="4">
    <source>
        <dbReference type="ARBA" id="ARBA00022989"/>
    </source>
</evidence>
<dbReference type="PANTHER" id="PTHR11101:SF80">
    <property type="entry name" value="PHOSPHATE TRANSPORTER"/>
    <property type="match status" value="1"/>
</dbReference>
<dbReference type="EMBL" id="JACOOH010000002">
    <property type="protein sequence ID" value="MBC5620318.1"/>
    <property type="molecule type" value="Genomic_DNA"/>
</dbReference>
<dbReference type="PANTHER" id="PTHR11101">
    <property type="entry name" value="PHOSPHATE TRANSPORTER"/>
    <property type="match status" value="1"/>
</dbReference>
<evidence type="ECO:0000256" key="6">
    <source>
        <dbReference type="SAM" id="Phobius"/>
    </source>
</evidence>
<feature type="transmembrane region" description="Helical" evidence="6">
    <location>
        <begin position="315"/>
        <end position="336"/>
    </location>
</feature>
<gene>
    <name evidence="7" type="ORF">H8S64_04325</name>
</gene>
<keyword evidence="2" id="KW-0813">Transport</keyword>
<feature type="transmembrane region" description="Helical" evidence="6">
    <location>
        <begin position="105"/>
        <end position="125"/>
    </location>
</feature>
<organism evidence="7 8">
    <name type="scientific">Butyricimonas hominis</name>
    <dbReference type="NCBI Taxonomy" id="2763032"/>
    <lineage>
        <taxon>Bacteria</taxon>
        <taxon>Pseudomonadati</taxon>
        <taxon>Bacteroidota</taxon>
        <taxon>Bacteroidia</taxon>
        <taxon>Bacteroidales</taxon>
        <taxon>Odoribacteraceae</taxon>
        <taxon>Butyricimonas</taxon>
    </lineage>
</organism>
<keyword evidence="8" id="KW-1185">Reference proteome</keyword>
<dbReference type="InterPro" id="IPR001204">
    <property type="entry name" value="Phos_transporter"/>
</dbReference>
<feature type="transmembrane region" description="Helical" evidence="6">
    <location>
        <begin position="78"/>
        <end position="99"/>
    </location>
</feature>